<evidence type="ECO:0008006" key="4">
    <source>
        <dbReference type="Google" id="ProtNLM"/>
    </source>
</evidence>
<feature type="chain" id="PRO_5015491680" description="DUF5666 domain-containing protein" evidence="1">
    <location>
        <begin position="18"/>
        <end position="119"/>
    </location>
</feature>
<dbReference type="Proteomes" id="UP000244173">
    <property type="component" value="Chromosome"/>
</dbReference>
<name>A0A2S0P792_9NEIS</name>
<dbReference type="AlphaFoldDB" id="A0A2S0P792"/>
<sequence length="119" mass="12583">MLLIAALAGGLALPAQALPPPQAGQLLNVGADAVVAVRLDAVRRDGPSWTIWATVDEVFRAPLRRGDVIQISGFGGDRAPQVGARLVVALERRGAWWSLPSQDQAFPDSPALRAALRRG</sequence>
<evidence type="ECO:0000256" key="1">
    <source>
        <dbReference type="SAM" id="SignalP"/>
    </source>
</evidence>
<organism evidence="2 3">
    <name type="scientific">Microvirgula aerodenitrificans</name>
    <dbReference type="NCBI Taxonomy" id="57480"/>
    <lineage>
        <taxon>Bacteria</taxon>
        <taxon>Pseudomonadati</taxon>
        <taxon>Pseudomonadota</taxon>
        <taxon>Betaproteobacteria</taxon>
        <taxon>Neisseriales</taxon>
        <taxon>Aquaspirillaceae</taxon>
        <taxon>Microvirgula</taxon>
    </lineage>
</organism>
<accession>A0A2S0P792</accession>
<reference evidence="2 3" key="1">
    <citation type="submission" date="2018-04" db="EMBL/GenBank/DDBJ databases">
        <title>Denitrifier Microvirgula.</title>
        <authorList>
            <person name="Anderson E."/>
            <person name="Jang J."/>
            <person name="Ishii S."/>
        </authorList>
    </citation>
    <scope>NUCLEOTIDE SEQUENCE [LARGE SCALE GENOMIC DNA]</scope>
    <source>
        <strain evidence="2 3">BE2.4</strain>
    </source>
</reference>
<proteinExistence type="predicted"/>
<gene>
    <name evidence="2" type="ORF">DAI18_03470</name>
</gene>
<dbReference type="EMBL" id="CP028519">
    <property type="protein sequence ID" value="AVY93201.1"/>
    <property type="molecule type" value="Genomic_DNA"/>
</dbReference>
<feature type="signal peptide" evidence="1">
    <location>
        <begin position="1"/>
        <end position="17"/>
    </location>
</feature>
<keyword evidence="1" id="KW-0732">Signal</keyword>
<protein>
    <recommendedName>
        <fullName evidence="4">DUF5666 domain-containing protein</fullName>
    </recommendedName>
</protein>
<keyword evidence="3" id="KW-1185">Reference proteome</keyword>
<dbReference type="KEGG" id="maer:DAI18_03470"/>
<evidence type="ECO:0000313" key="2">
    <source>
        <dbReference type="EMBL" id="AVY93201.1"/>
    </source>
</evidence>
<evidence type="ECO:0000313" key="3">
    <source>
        <dbReference type="Proteomes" id="UP000244173"/>
    </source>
</evidence>
<dbReference type="STRING" id="1122240.GCA_000620105_00435"/>